<organism evidence="1 2">
    <name type="scientific">Ambrosia artemisiifolia</name>
    <name type="common">Common ragweed</name>
    <dbReference type="NCBI Taxonomy" id="4212"/>
    <lineage>
        <taxon>Eukaryota</taxon>
        <taxon>Viridiplantae</taxon>
        <taxon>Streptophyta</taxon>
        <taxon>Embryophyta</taxon>
        <taxon>Tracheophyta</taxon>
        <taxon>Spermatophyta</taxon>
        <taxon>Magnoliopsida</taxon>
        <taxon>eudicotyledons</taxon>
        <taxon>Gunneridae</taxon>
        <taxon>Pentapetalae</taxon>
        <taxon>asterids</taxon>
        <taxon>campanulids</taxon>
        <taxon>Asterales</taxon>
        <taxon>Asteraceae</taxon>
        <taxon>Asteroideae</taxon>
        <taxon>Heliantheae alliance</taxon>
        <taxon>Heliantheae</taxon>
        <taxon>Ambrosia</taxon>
    </lineage>
</organism>
<protein>
    <submittedName>
        <fullName evidence="1">Uncharacterized protein</fullName>
    </submittedName>
</protein>
<sequence>MIEMQKRLRVYEGDPSEISTLSEAEYREQMLEETLRHVRLHKHALEKYNSADAQSTSQVALPPESINVNMVAPNSSNIFDWFPTRDPQVQIMNFMNFGGLLSARQNEQVNRLNVMEPDNNVNVQRTEFGQMFDMNISPWTQFYAGGNGQMAMAEPGEQPYSQTFLPPYSP</sequence>
<accession>A0AAD5CBC3</accession>
<dbReference type="EMBL" id="JAMZMK010008858">
    <property type="protein sequence ID" value="KAI7738188.1"/>
    <property type="molecule type" value="Genomic_DNA"/>
</dbReference>
<dbReference type="Proteomes" id="UP001206925">
    <property type="component" value="Unassembled WGS sequence"/>
</dbReference>
<proteinExistence type="predicted"/>
<reference evidence="1" key="1">
    <citation type="submission" date="2022-06" db="EMBL/GenBank/DDBJ databases">
        <title>Uncovering the hologenomic basis of an extraordinary plant invasion.</title>
        <authorList>
            <person name="Bieker V.C."/>
            <person name="Martin M.D."/>
            <person name="Gilbert T."/>
            <person name="Hodgins K."/>
            <person name="Battlay P."/>
            <person name="Petersen B."/>
            <person name="Wilson J."/>
        </authorList>
    </citation>
    <scope>NUCLEOTIDE SEQUENCE</scope>
    <source>
        <strain evidence="1">AA19_3_7</strain>
        <tissue evidence="1">Leaf</tissue>
    </source>
</reference>
<evidence type="ECO:0000313" key="1">
    <source>
        <dbReference type="EMBL" id="KAI7738188.1"/>
    </source>
</evidence>
<name>A0AAD5CBC3_AMBAR</name>
<evidence type="ECO:0000313" key="2">
    <source>
        <dbReference type="Proteomes" id="UP001206925"/>
    </source>
</evidence>
<comment type="caution">
    <text evidence="1">The sequence shown here is derived from an EMBL/GenBank/DDBJ whole genome shotgun (WGS) entry which is preliminary data.</text>
</comment>
<gene>
    <name evidence="1" type="ORF">M8C21_018368</name>
</gene>
<dbReference type="AlphaFoldDB" id="A0AAD5CBC3"/>
<keyword evidence="2" id="KW-1185">Reference proteome</keyword>